<protein>
    <submittedName>
        <fullName evidence="1">Uncharacterized protein</fullName>
    </submittedName>
</protein>
<dbReference type="AlphaFoldDB" id="A0A931DJE5"/>
<reference evidence="1" key="1">
    <citation type="submission" date="2020-11" db="EMBL/GenBank/DDBJ databases">
        <title>Sequencing the genomes of 1000 actinobacteria strains.</title>
        <authorList>
            <person name="Klenk H.-P."/>
        </authorList>
    </citation>
    <scope>NUCLEOTIDE SEQUENCE</scope>
    <source>
        <strain evidence="1">DSM 43175</strain>
    </source>
</reference>
<evidence type="ECO:0000313" key="2">
    <source>
        <dbReference type="Proteomes" id="UP000614047"/>
    </source>
</evidence>
<sequence>MAMTGPEHYAEAERLLDKVNRNKNDPANTNRLHRAQVHAALALVTATVQAGQLSSKNLRDWEMRGLKT</sequence>
<gene>
    <name evidence="1" type="ORF">IW256_003942</name>
</gene>
<accession>A0A931DJE5</accession>
<organism evidence="1 2">
    <name type="scientific">Actinomadura viridis</name>
    <dbReference type="NCBI Taxonomy" id="58110"/>
    <lineage>
        <taxon>Bacteria</taxon>
        <taxon>Bacillati</taxon>
        <taxon>Actinomycetota</taxon>
        <taxon>Actinomycetes</taxon>
        <taxon>Streptosporangiales</taxon>
        <taxon>Thermomonosporaceae</taxon>
        <taxon>Actinomadura</taxon>
    </lineage>
</organism>
<dbReference type="Proteomes" id="UP000614047">
    <property type="component" value="Unassembled WGS sequence"/>
</dbReference>
<dbReference type="RefSeq" id="WP_197012375.1">
    <property type="nucleotide sequence ID" value="NZ_BAABES010000010.1"/>
</dbReference>
<keyword evidence="2" id="KW-1185">Reference proteome</keyword>
<comment type="caution">
    <text evidence="1">The sequence shown here is derived from an EMBL/GenBank/DDBJ whole genome shotgun (WGS) entry which is preliminary data.</text>
</comment>
<proteinExistence type="predicted"/>
<name>A0A931DJE5_9ACTN</name>
<dbReference type="EMBL" id="JADOUA010000001">
    <property type="protein sequence ID" value="MBG6089829.1"/>
    <property type="molecule type" value="Genomic_DNA"/>
</dbReference>
<evidence type="ECO:0000313" key="1">
    <source>
        <dbReference type="EMBL" id="MBG6089829.1"/>
    </source>
</evidence>